<evidence type="ECO:0000256" key="1">
    <source>
        <dbReference type="ARBA" id="ARBA00022553"/>
    </source>
</evidence>
<organism evidence="5 6">
    <name type="scientific">Staurois parvus</name>
    <dbReference type="NCBI Taxonomy" id="386267"/>
    <lineage>
        <taxon>Eukaryota</taxon>
        <taxon>Metazoa</taxon>
        <taxon>Chordata</taxon>
        <taxon>Craniata</taxon>
        <taxon>Vertebrata</taxon>
        <taxon>Euteleostomi</taxon>
        <taxon>Amphibia</taxon>
        <taxon>Batrachia</taxon>
        <taxon>Anura</taxon>
        <taxon>Neobatrachia</taxon>
        <taxon>Ranoidea</taxon>
        <taxon>Ranidae</taxon>
        <taxon>Staurois</taxon>
    </lineage>
</organism>
<accession>A0ABN9FMG9</accession>
<feature type="compositionally biased region" description="Basic residues" evidence="4">
    <location>
        <begin position="315"/>
        <end position="328"/>
    </location>
</feature>
<dbReference type="EMBL" id="CATNWA010016998">
    <property type="protein sequence ID" value="CAI9597052.1"/>
    <property type="molecule type" value="Genomic_DNA"/>
</dbReference>
<sequence>MCEASLSTCLFSCCLCITIFLFFYQVAVSDGEFRKKELKDAELDKKIKALKKKNEALVRRYEEIEEDKRNAEKQGKAITCRRAKQDNLTITITKAPNDKRVVSENWNISDSKDEQSLTVHVGKEMQLAVTVDSNVEGKKVVTKKIDQDCILVTNKAPNLTVEEVDHLFTFGRGRRMQIAIAMEQGKKVASKKNDQDCYLGISNVPKLTMEEVDHLFSYGRGHRRQIAIAMEQEAKKKAGKKHEEIEKIDMKEQSNKDHFEYLKWKKEREQIDLDRVARHRNSNGEWRRPWDMEKTDEMFKDDSDTVPSGFCGKRGEHHTKFITKPSRN</sequence>
<dbReference type="Pfam" id="PF15266">
    <property type="entry name" value="DUF4594"/>
    <property type="match status" value="1"/>
</dbReference>
<evidence type="ECO:0000313" key="6">
    <source>
        <dbReference type="Proteomes" id="UP001162483"/>
    </source>
</evidence>
<reference evidence="5" key="1">
    <citation type="submission" date="2023-05" db="EMBL/GenBank/DDBJ databases">
        <authorList>
            <person name="Stuckert A."/>
        </authorList>
    </citation>
    <scope>NUCLEOTIDE SEQUENCE</scope>
</reference>
<evidence type="ECO:0000313" key="5">
    <source>
        <dbReference type="EMBL" id="CAI9597052.1"/>
    </source>
</evidence>
<feature type="region of interest" description="Disordered" evidence="4">
    <location>
        <begin position="301"/>
        <end position="328"/>
    </location>
</feature>
<gene>
    <name evidence="5" type="ORF">SPARVUS_LOCUS12166581</name>
</gene>
<evidence type="ECO:0000256" key="2">
    <source>
        <dbReference type="ARBA" id="ARBA00023054"/>
    </source>
</evidence>
<evidence type="ECO:0000256" key="4">
    <source>
        <dbReference type="SAM" id="MobiDB-lite"/>
    </source>
</evidence>
<name>A0ABN9FMG9_9NEOB</name>
<feature type="coiled-coil region" evidence="3">
    <location>
        <begin position="40"/>
        <end position="81"/>
    </location>
</feature>
<evidence type="ECO:0000256" key="3">
    <source>
        <dbReference type="SAM" id="Coils"/>
    </source>
</evidence>
<dbReference type="InterPro" id="IPR029336">
    <property type="entry name" value="DUF4594"/>
</dbReference>
<dbReference type="Proteomes" id="UP001162483">
    <property type="component" value="Unassembled WGS sequence"/>
</dbReference>
<comment type="caution">
    <text evidence="5">The sequence shown here is derived from an EMBL/GenBank/DDBJ whole genome shotgun (WGS) entry which is preliminary data.</text>
</comment>
<dbReference type="PANTHER" id="PTHR15635">
    <property type="entry name" value="COILED-COIL DOMAIN CONTAINING PROTEIN 9"/>
    <property type="match status" value="1"/>
</dbReference>
<protein>
    <submittedName>
        <fullName evidence="5">Uncharacterized protein</fullName>
    </submittedName>
</protein>
<proteinExistence type="predicted"/>
<keyword evidence="1" id="KW-0597">Phosphoprotein</keyword>
<keyword evidence="2 3" id="KW-0175">Coiled coil</keyword>
<keyword evidence="6" id="KW-1185">Reference proteome</keyword>
<dbReference type="PANTHER" id="PTHR15635:SF10">
    <property type="entry name" value="COILED-COIL DOMAIN-CONTAINING PROTEIN 9B"/>
    <property type="match status" value="1"/>
</dbReference>